<accession>A0AB34IND5</accession>
<name>A0AB34IND5_PRYPA</name>
<dbReference type="Proteomes" id="UP001515480">
    <property type="component" value="Unassembled WGS sequence"/>
</dbReference>
<evidence type="ECO:0000313" key="2">
    <source>
        <dbReference type="Proteomes" id="UP001515480"/>
    </source>
</evidence>
<sequence length="326" mass="36241">MAATHLHTSALRRPVGYSPGAAEQLWKGDTTGRNCELLERMLQGDGIRAALHYTSLAHGANTALPTAAQSDVLSKIDWGHGCLELLEPLTGATRHPFHIYSGCKLSLARRSLAHYYDITYLQLVNGCPAATSCETGAVRLNRTASARNLLYDLGCSNYVDSGKLRVTGGYGSSIPLFRRLYARNCIEFDAIWGWEASPKNLSKWWAKVPKELQPRLTFYNEPVNDTNALDVLLATARPEDFVVMKIDIDTPPLEDRIMHRILSEPSIAALIDELYFEFDPKLGSSPVHVNDSMVEGRGKNRLGPIDKGLHLMKSLRVQGIRSHFWV</sequence>
<dbReference type="AlphaFoldDB" id="A0AB34IND5"/>
<proteinExistence type="predicted"/>
<comment type="caution">
    <text evidence="1">The sequence shown here is derived from an EMBL/GenBank/DDBJ whole genome shotgun (WGS) entry which is preliminary data.</text>
</comment>
<gene>
    <name evidence="1" type="ORF">AB1Y20_013304</name>
</gene>
<keyword evidence="2" id="KW-1185">Reference proteome</keyword>
<evidence type="ECO:0000313" key="1">
    <source>
        <dbReference type="EMBL" id="KAL1500656.1"/>
    </source>
</evidence>
<organism evidence="1 2">
    <name type="scientific">Prymnesium parvum</name>
    <name type="common">Toxic golden alga</name>
    <dbReference type="NCBI Taxonomy" id="97485"/>
    <lineage>
        <taxon>Eukaryota</taxon>
        <taxon>Haptista</taxon>
        <taxon>Haptophyta</taxon>
        <taxon>Prymnesiophyceae</taxon>
        <taxon>Prymnesiales</taxon>
        <taxon>Prymnesiaceae</taxon>
        <taxon>Prymnesium</taxon>
    </lineage>
</organism>
<reference evidence="1 2" key="1">
    <citation type="journal article" date="2024" name="Science">
        <title>Giant polyketide synthase enzymes in the biosynthesis of giant marine polyether toxins.</title>
        <authorList>
            <person name="Fallon T.R."/>
            <person name="Shende V.V."/>
            <person name="Wierzbicki I.H."/>
            <person name="Pendleton A.L."/>
            <person name="Watervoot N.F."/>
            <person name="Auber R.P."/>
            <person name="Gonzalez D.J."/>
            <person name="Wisecaver J.H."/>
            <person name="Moore B.S."/>
        </authorList>
    </citation>
    <scope>NUCLEOTIDE SEQUENCE [LARGE SCALE GENOMIC DNA]</scope>
    <source>
        <strain evidence="1 2">12B1</strain>
    </source>
</reference>
<protein>
    <submittedName>
        <fullName evidence="1">Uncharacterized protein</fullName>
    </submittedName>
</protein>
<dbReference type="EMBL" id="JBGBPQ010000023">
    <property type="protein sequence ID" value="KAL1500656.1"/>
    <property type="molecule type" value="Genomic_DNA"/>
</dbReference>